<reference evidence="6 7" key="1">
    <citation type="submission" date="2018-08" db="EMBL/GenBank/DDBJ databases">
        <title>Genomic investigation of the strawberry pathogen Phytophthora fragariae indicates pathogenicity is determined by transcriptional variation in three key races.</title>
        <authorList>
            <person name="Adams T.M."/>
            <person name="Armitage A.D."/>
            <person name="Sobczyk M.K."/>
            <person name="Bates H.J."/>
            <person name="Dunwell J.M."/>
            <person name="Nellist C.F."/>
            <person name="Harrison R.J."/>
        </authorList>
    </citation>
    <scope>NUCLEOTIDE SEQUENCE [LARGE SCALE GENOMIC DNA]</scope>
    <source>
        <strain evidence="5 7">A4</strain>
        <strain evidence="4 8">BC-1</strain>
        <strain evidence="2 6">NOV-9</strain>
        <strain evidence="3 9">ONT-3</strain>
    </source>
</reference>
<dbReference type="Proteomes" id="UP000437068">
    <property type="component" value="Unassembled WGS sequence"/>
</dbReference>
<evidence type="ECO:0000313" key="6">
    <source>
        <dbReference type="Proteomes" id="UP000429523"/>
    </source>
</evidence>
<evidence type="ECO:0000313" key="8">
    <source>
        <dbReference type="Proteomes" id="UP000440367"/>
    </source>
</evidence>
<name>A0A6A4EHX8_9STRA</name>
<sequence length="105" mass="11200">MAALRYMRLQDGNKNQNKKTTGEGDVYAKTDGSARGDTGPTGKSVDAAVGGDDVLAGEDETSETTMAIEKASLLGHVLDDRMMARIGNVGKLRKVMKRANQAGKW</sequence>
<evidence type="ECO:0000313" key="7">
    <source>
        <dbReference type="Proteomes" id="UP000437068"/>
    </source>
</evidence>
<protein>
    <submittedName>
        <fullName evidence="5">Uncharacterized protein</fullName>
    </submittedName>
</protein>
<dbReference type="EMBL" id="QXFX01000144">
    <property type="protein sequence ID" value="KAE9129191.1"/>
    <property type="molecule type" value="Genomic_DNA"/>
</dbReference>
<gene>
    <name evidence="5" type="ORF">PF001_g4292</name>
    <name evidence="4" type="ORF">PF002_g5712</name>
    <name evidence="2" type="ORF">PF009_g5160</name>
    <name evidence="3" type="ORF">PF010_g4236</name>
</gene>
<dbReference type="EMBL" id="QXGE01000146">
    <property type="protein sequence ID" value="KAE9322657.1"/>
    <property type="molecule type" value="Genomic_DNA"/>
</dbReference>
<dbReference type="EMBL" id="QXGF01000168">
    <property type="protein sequence ID" value="KAE8945174.1"/>
    <property type="molecule type" value="Genomic_DNA"/>
</dbReference>
<dbReference type="Proteomes" id="UP000440367">
    <property type="component" value="Unassembled WGS sequence"/>
</dbReference>
<evidence type="ECO:0000313" key="4">
    <source>
        <dbReference type="EMBL" id="KAE9248597.1"/>
    </source>
</evidence>
<dbReference type="Proteomes" id="UP000488956">
    <property type="component" value="Unassembled WGS sequence"/>
</dbReference>
<dbReference type="Proteomes" id="UP000429523">
    <property type="component" value="Unassembled WGS sequence"/>
</dbReference>
<dbReference type="EMBL" id="QXGD01000190">
    <property type="protein sequence ID" value="KAE9248597.1"/>
    <property type="molecule type" value="Genomic_DNA"/>
</dbReference>
<dbReference type="AlphaFoldDB" id="A0A6A4EHX8"/>
<evidence type="ECO:0000313" key="3">
    <source>
        <dbReference type="EMBL" id="KAE9129191.1"/>
    </source>
</evidence>
<accession>A0A6A4EHX8</accession>
<comment type="caution">
    <text evidence="5">The sequence shown here is derived from an EMBL/GenBank/DDBJ whole genome shotgun (WGS) entry which is preliminary data.</text>
</comment>
<feature type="region of interest" description="Disordered" evidence="1">
    <location>
        <begin position="1"/>
        <end position="49"/>
    </location>
</feature>
<organism evidence="5 7">
    <name type="scientific">Phytophthora fragariae</name>
    <dbReference type="NCBI Taxonomy" id="53985"/>
    <lineage>
        <taxon>Eukaryota</taxon>
        <taxon>Sar</taxon>
        <taxon>Stramenopiles</taxon>
        <taxon>Oomycota</taxon>
        <taxon>Peronosporomycetes</taxon>
        <taxon>Peronosporales</taxon>
        <taxon>Peronosporaceae</taxon>
        <taxon>Phytophthora</taxon>
    </lineage>
</organism>
<evidence type="ECO:0000313" key="9">
    <source>
        <dbReference type="Proteomes" id="UP000488956"/>
    </source>
</evidence>
<evidence type="ECO:0000313" key="2">
    <source>
        <dbReference type="EMBL" id="KAE8945174.1"/>
    </source>
</evidence>
<evidence type="ECO:0000256" key="1">
    <source>
        <dbReference type="SAM" id="MobiDB-lite"/>
    </source>
</evidence>
<feature type="compositionally biased region" description="Basic and acidic residues" evidence="1">
    <location>
        <begin position="20"/>
        <end position="34"/>
    </location>
</feature>
<evidence type="ECO:0000313" key="5">
    <source>
        <dbReference type="EMBL" id="KAE9322657.1"/>
    </source>
</evidence>
<proteinExistence type="predicted"/>